<dbReference type="STRING" id="623281.SAMN05421747_102218"/>
<protein>
    <submittedName>
        <fullName evidence="1">Uncharacterized protein</fullName>
    </submittedName>
</protein>
<dbReference type="Proteomes" id="UP000199577">
    <property type="component" value="Unassembled WGS sequence"/>
</dbReference>
<dbReference type="EMBL" id="FOLL01000002">
    <property type="protein sequence ID" value="SFB93841.1"/>
    <property type="molecule type" value="Genomic_DNA"/>
</dbReference>
<sequence>MKRKFAFKKQEMVLPAQTVLLDIQEQEGVNGGSRKDPKQAGWFQKLLDFVTGGSI</sequence>
<proteinExistence type="predicted"/>
<organism evidence="1 2">
    <name type="scientific">Parapedobacter composti</name>
    <dbReference type="NCBI Taxonomy" id="623281"/>
    <lineage>
        <taxon>Bacteria</taxon>
        <taxon>Pseudomonadati</taxon>
        <taxon>Bacteroidota</taxon>
        <taxon>Sphingobacteriia</taxon>
        <taxon>Sphingobacteriales</taxon>
        <taxon>Sphingobacteriaceae</taxon>
        <taxon>Parapedobacter</taxon>
    </lineage>
</organism>
<dbReference type="RefSeq" id="WP_170845629.1">
    <property type="nucleotide sequence ID" value="NZ_FOLL01000002.1"/>
</dbReference>
<accession>A0A1I1F3J7</accession>
<dbReference type="AlphaFoldDB" id="A0A1I1F3J7"/>
<keyword evidence="2" id="KW-1185">Reference proteome</keyword>
<gene>
    <name evidence="1" type="ORF">SAMN05421747_102218</name>
</gene>
<evidence type="ECO:0000313" key="1">
    <source>
        <dbReference type="EMBL" id="SFB93841.1"/>
    </source>
</evidence>
<name>A0A1I1F3J7_9SPHI</name>
<evidence type="ECO:0000313" key="2">
    <source>
        <dbReference type="Proteomes" id="UP000199577"/>
    </source>
</evidence>
<reference evidence="1 2" key="1">
    <citation type="submission" date="2016-10" db="EMBL/GenBank/DDBJ databases">
        <authorList>
            <person name="de Groot N.N."/>
        </authorList>
    </citation>
    <scope>NUCLEOTIDE SEQUENCE [LARGE SCALE GENOMIC DNA]</scope>
    <source>
        <strain evidence="1 2">DSM 22900</strain>
    </source>
</reference>